<sequence length="132" mass="15211">MVIKQEAQLQIRSSNPEQERTFEATIETQETSPEVFDIKIQADQLQDIQSQTTIQHQDKEEYIEISPMEGRLFDTCCEEYEDFDDEEAIEDVLVDEPTLGAPDCEQYMVKPEMNGGDECMKKFGGFINCSRV</sequence>
<gene>
    <name evidence="2" type="ORF">LTRI10_LOCUS11764</name>
</gene>
<reference evidence="2 3" key="1">
    <citation type="submission" date="2024-04" db="EMBL/GenBank/DDBJ databases">
        <authorList>
            <person name="Fracassetti M."/>
        </authorList>
    </citation>
    <scope>NUCLEOTIDE SEQUENCE [LARGE SCALE GENOMIC DNA]</scope>
</reference>
<evidence type="ECO:0000313" key="2">
    <source>
        <dbReference type="EMBL" id="CAL1368841.1"/>
    </source>
</evidence>
<evidence type="ECO:0000256" key="1">
    <source>
        <dbReference type="SAM" id="MobiDB-lite"/>
    </source>
</evidence>
<protein>
    <submittedName>
        <fullName evidence="2">Uncharacterized protein</fullName>
    </submittedName>
</protein>
<proteinExistence type="predicted"/>
<evidence type="ECO:0000313" key="3">
    <source>
        <dbReference type="Proteomes" id="UP001497516"/>
    </source>
</evidence>
<feature type="compositionally biased region" description="Polar residues" evidence="1">
    <location>
        <begin position="7"/>
        <end position="16"/>
    </location>
</feature>
<dbReference type="EMBL" id="OZ034815">
    <property type="protein sequence ID" value="CAL1368841.1"/>
    <property type="molecule type" value="Genomic_DNA"/>
</dbReference>
<name>A0AAV2D6R5_9ROSI</name>
<dbReference type="Proteomes" id="UP001497516">
    <property type="component" value="Chromosome 2"/>
</dbReference>
<accession>A0AAV2D6R5</accession>
<organism evidence="2 3">
    <name type="scientific">Linum trigynum</name>
    <dbReference type="NCBI Taxonomy" id="586398"/>
    <lineage>
        <taxon>Eukaryota</taxon>
        <taxon>Viridiplantae</taxon>
        <taxon>Streptophyta</taxon>
        <taxon>Embryophyta</taxon>
        <taxon>Tracheophyta</taxon>
        <taxon>Spermatophyta</taxon>
        <taxon>Magnoliopsida</taxon>
        <taxon>eudicotyledons</taxon>
        <taxon>Gunneridae</taxon>
        <taxon>Pentapetalae</taxon>
        <taxon>rosids</taxon>
        <taxon>fabids</taxon>
        <taxon>Malpighiales</taxon>
        <taxon>Linaceae</taxon>
        <taxon>Linum</taxon>
    </lineage>
</organism>
<keyword evidence="3" id="KW-1185">Reference proteome</keyword>
<dbReference type="AlphaFoldDB" id="A0AAV2D6R5"/>
<feature type="region of interest" description="Disordered" evidence="1">
    <location>
        <begin position="1"/>
        <end position="23"/>
    </location>
</feature>